<dbReference type="OrthoDB" id="9799209at2"/>
<dbReference type="InterPro" id="IPR011066">
    <property type="entry name" value="MscS_channel_C_sf"/>
</dbReference>
<dbReference type="Pfam" id="PF21082">
    <property type="entry name" value="MS_channel_3rd"/>
    <property type="match status" value="1"/>
</dbReference>
<dbReference type="Proteomes" id="UP000321567">
    <property type="component" value="Unassembled WGS sequence"/>
</dbReference>
<proteinExistence type="inferred from homology"/>
<evidence type="ECO:0000256" key="5">
    <source>
        <dbReference type="ARBA" id="ARBA00022989"/>
    </source>
</evidence>
<dbReference type="InterPro" id="IPR011014">
    <property type="entry name" value="MscS_channel_TM-2"/>
</dbReference>
<keyword evidence="5 8" id="KW-1133">Transmembrane helix</keyword>
<comment type="subcellular location">
    <subcellularLocation>
        <location evidence="1">Cell membrane</location>
        <topology evidence="1">Multi-pass membrane protein</topology>
    </subcellularLocation>
</comment>
<accession>A0A512H3K4</accession>
<comment type="caution">
    <text evidence="11">The sequence shown here is derived from an EMBL/GenBank/DDBJ whole genome shotgun (WGS) entry which is preliminary data.</text>
</comment>
<dbReference type="InterPro" id="IPR023408">
    <property type="entry name" value="MscS_beta-dom_sf"/>
</dbReference>
<dbReference type="EMBL" id="BJZO01000002">
    <property type="protein sequence ID" value="GEO79988.1"/>
    <property type="molecule type" value="Genomic_DNA"/>
</dbReference>
<evidence type="ECO:0000256" key="7">
    <source>
        <dbReference type="SAM" id="MobiDB-lite"/>
    </source>
</evidence>
<sequence length="854" mass="90956">MMQCMGGGERSVCLSRALLGLVLGLALALAVIPGMGPAPLAYAADSQPKAAAAAAAAPLPDRMDAANKAWDKSLNAIEAALGKPGLSGTDKVLDDYAARLRAIREDVTSLNTEATQRVGETERLLSALGPPPDEEQGPEPADIRQRRTTYTTDLATWRARVAKAEVASTRAEALLGRIAAFRRNTLVSTLFDPTPEPWSSVVLSKAADDTVRAVDMIVSAPGEWFSGGSATDSRSRTLGLVALWGAAGIVLGLGGRWWVLRRFGRRVTETAPTYAQRTLGALAEGLANGLLPALLMAGMIAWAQVNLQDDDLLRHLVSSTFLALLVLVAARAFTRAALAPGLPDWRLTTHNDAQAVRLSRIIQGLSVVLAIDVFLLLLADDFDPTPETLWLVTSGLKLMEGAILVRLSGRDLWSNGIHPTEEAATGVSLAHDDDESALSARRLLWLGRGLVLLTAIVGMLAGLFGYGRLGSFLINGLLASCALMGGALIVRGVLRDLTGLLTRSAWLRTRLGWGETGQSRAGFWMRATIDIGLLLGLVYLGAPVWGVPSQEVVDTVVTLLTGIKVGSVTISVVDISVGIGVFLGAMAFTRMIQSTLQRKVLVQTGMDPGVRHSLTTGLGYLGAIVASALAVATMGIDLTNVALIAGALSVGIGFGLQNIVNNFVSGLIILVERPIKVGDWVIINGNEGLVKRISFRATELETFTQAAIILPNAEILSRPFTNLTHRNRLGRIDVAVGVAYGSDTDLVKKVLLEVINAHEQVLPLPAPWVVFKDFGDSALIFEVRAYTANVMNRMSIASDLRYGIDRRFREENISIPFPHRVLVPAAGSILAPVSLPAQPPGAVSPHWETDEPDD</sequence>
<dbReference type="InterPro" id="IPR010920">
    <property type="entry name" value="LSM_dom_sf"/>
</dbReference>
<evidence type="ECO:0000256" key="8">
    <source>
        <dbReference type="SAM" id="Phobius"/>
    </source>
</evidence>
<name>A0A512H3K4_9PROT</name>
<evidence type="ECO:0000256" key="6">
    <source>
        <dbReference type="ARBA" id="ARBA00023136"/>
    </source>
</evidence>
<comment type="similarity">
    <text evidence="2">Belongs to the MscS (TC 1.A.23) family.</text>
</comment>
<dbReference type="Gene3D" id="2.30.30.60">
    <property type="match status" value="1"/>
</dbReference>
<feature type="transmembrane region" description="Helical" evidence="8">
    <location>
        <begin position="315"/>
        <end position="334"/>
    </location>
</feature>
<dbReference type="SUPFAM" id="SSF82861">
    <property type="entry name" value="Mechanosensitive channel protein MscS (YggB), transmembrane region"/>
    <property type="match status" value="1"/>
</dbReference>
<evidence type="ECO:0000313" key="11">
    <source>
        <dbReference type="EMBL" id="GEO79988.1"/>
    </source>
</evidence>
<evidence type="ECO:0000256" key="4">
    <source>
        <dbReference type="ARBA" id="ARBA00022692"/>
    </source>
</evidence>
<dbReference type="AlphaFoldDB" id="A0A512H3K4"/>
<feature type="transmembrane region" description="Helical" evidence="8">
    <location>
        <begin position="472"/>
        <end position="494"/>
    </location>
</feature>
<gene>
    <name evidence="11" type="ORF">ROR02_01190</name>
</gene>
<dbReference type="PANTHER" id="PTHR30347:SF1">
    <property type="entry name" value="MECHANOSENSITIVE CHANNEL MSCK"/>
    <property type="match status" value="1"/>
</dbReference>
<dbReference type="InterPro" id="IPR049278">
    <property type="entry name" value="MS_channel_C"/>
</dbReference>
<feature type="transmembrane region" description="Helical" evidence="8">
    <location>
        <begin position="565"/>
        <end position="589"/>
    </location>
</feature>
<feature type="transmembrane region" description="Helical" evidence="8">
    <location>
        <begin position="642"/>
        <end position="671"/>
    </location>
</feature>
<dbReference type="SUPFAM" id="SSF82689">
    <property type="entry name" value="Mechanosensitive channel protein MscS (YggB), C-terminal domain"/>
    <property type="match status" value="1"/>
</dbReference>
<dbReference type="InterPro" id="IPR052702">
    <property type="entry name" value="MscS-like_channel"/>
</dbReference>
<evidence type="ECO:0000256" key="2">
    <source>
        <dbReference type="ARBA" id="ARBA00008017"/>
    </source>
</evidence>
<dbReference type="Gene3D" id="3.30.70.100">
    <property type="match status" value="1"/>
</dbReference>
<evidence type="ECO:0000313" key="12">
    <source>
        <dbReference type="Proteomes" id="UP000321567"/>
    </source>
</evidence>
<feature type="region of interest" description="Disordered" evidence="7">
    <location>
        <begin position="112"/>
        <end position="142"/>
    </location>
</feature>
<evidence type="ECO:0000259" key="10">
    <source>
        <dbReference type="Pfam" id="PF21082"/>
    </source>
</evidence>
<feature type="transmembrane region" description="Helical" evidence="8">
    <location>
        <begin position="445"/>
        <end position="466"/>
    </location>
</feature>
<dbReference type="RefSeq" id="WP_147162061.1">
    <property type="nucleotide sequence ID" value="NZ_BJZO01000002.1"/>
</dbReference>
<protein>
    <submittedName>
        <fullName evidence="11">Mechanosensitive ion channel protein MscS</fullName>
    </submittedName>
</protein>
<evidence type="ECO:0000256" key="1">
    <source>
        <dbReference type="ARBA" id="ARBA00004651"/>
    </source>
</evidence>
<keyword evidence="6 8" id="KW-0472">Membrane</keyword>
<keyword evidence="4 8" id="KW-0812">Transmembrane</keyword>
<feature type="transmembrane region" description="Helical" evidence="8">
    <location>
        <begin position="618"/>
        <end position="636"/>
    </location>
</feature>
<reference evidence="11 12" key="1">
    <citation type="submission" date="2019-07" db="EMBL/GenBank/DDBJ databases">
        <title>Whole genome shotgun sequence of Rhodospirillum oryzae NBRC 107573.</title>
        <authorList>
            <person name="Hosoyama A."/>
            <person name="Uohara A."/>
            <person name="Ohji S."/>
            <person name="Ichikawa N."/>
        </authorList>
    </citation>
    <scope>NUCLEOTIDE SEQUENCE [LARGE SCALE GENOMIC DNA]</scope>
    <source>
        <strain evidence="11 12">NBRC 107573</strain>
    </source>
</reference>
<feature type="transmembrane region" description="Helical" evidence="8">
    <location>
        <begin position="527"/>
        <end position="545"/>
    </location>
</feature>
<dbReference type="InterPro" id="IPR006685">
    <property type="entry name" value="MscS_channel_2nd"/>
</dbReference>
<dbReference type="Pfam" id="PF00924">
    <property type="entry name" value="MS_channel_2nd"/>
    <property type="match status" value="1"/>
</dbReference>
<keyword evidence="3" id="KW-1003">Cell membrane</keyword>
<feature type="domain" description="Mechanosensitive ion channel MscS C-terminal" evidence="10">
    <location>
        <begin position="733"/>
        <end position="815"/>
    </location>
</feature>
<dbReference type="GO" id="GO:0008381">
    <property type="term" value="F:mechanosensitive monoatomic ion channel activity"/>
    <property type="evidence" value="ECO:0007669"/>
    <property type="project" value="UniProtKB-ARBA"/>
</dbReference>
<dbReference type="GO" id="GO:0005886">
    <property type="term" value="C:plasma membrane"/>
    <property type="evidence" value="ECO:0007669"/>
    <property type="project" value="UniProtKB-SubCell"/>
</dbReference>
<feature type="transmembrane region" description="Helical" evidence="8">
    <location>
        <begin position="355"/>
        <end position="377"/>
    </location>
</feature>
<feature type="domain" description="Mechanosensitive ion channel MscS" evidence="9">
    <location>
        <begin position="658"/>
        <end position="725"/>
    </location>
</feature>
<dbReference type="SUPFAM" id="SSF50182">
    <property type="entry name" value="Sm-like ribonucleoproteins"/>
    <property type="match status" value="1"/>
</dbReference>
<dbReference type="PANTHER" id="PTHR30347">
    <property type="entry name" value="POTASSIUM CHANNEL RELATED"/>
    <property type="match status" value="1"/>
</dbReference>
<organism evidence="11 12">
    <name type="scientific">Pararhodospirillum oryzae</name>
    <dbReference type="NCBI Taxonomy" id="478448"/>
    <lineage>
        <taxon>Bacteria</taxon>
        <taxon>Pseudomonadati</taxon>
        <taxon>Pseudomonadota</taxon>
        <taxon>Alphaproteobacteria</taxon>
        <taxon>Rhodospirillales</taxon>
        <taxon>Rhodospirillaceae</taxon>
        <taxon>Pararhodospirillum</taxon>
    </lineage>
</organism>
<evidence type="ECO:0000256" key="3">
    <source>
        <dbReference type="ARBA" id="ARBA00022475"/>
    </source>
</evidence>
<feature type="transmembrane region" description="Helical" evidence="8">
    <location>
        <begin position="279"/>
        <end position="303"/>
    </location>
</feature>
<feature type="transmembrane region" description="Helical" evidence="8">
    <location>
        <begin position="238"/>
        <end position="259"/>
    </location>
</feature>
<evidence type="ECO:0000259" key="9">
    <source>
        <dbReference type="Pfam" id="PF00924"/>
    </source>
</evidence>
<keyword evidence="12" id="KW-1185">Reference proteome</keyword>
<dbReference type="Gene3D" id="1.10.287.1260">
    <property type="match status" value="1"/>
</dbReference>